<dbReference type="EMBL" id="WJQU01000001">
    <property type="protein sequence ID" value="KAJ6649752.1"/>
    <property type="molecule type" value="Genomic_DNA"/>
</dbReference>
<comment type="caution">
    <text evidence="2">The sequence shown here is derived from an EMBL/GenBank/DDBJ whole genome shotgun (WGS) entry which is preliminary data.</text>
</comment>
<sequence length="100" mass="11338">MEHKFFLLFLLVPALLCEAGTYNETAKISYIRANKKSQCWTELAFPNGVTQCLYIENCVSSMVDLLTKAVLLDLEVEVEIEGSYETCKPLFGVKLKNKLQ</sequence>
<feature type="signal peptide" evidence="1">
    <location>
        <begin position="1"/>
        <end position="19"/>
    </location>
</feature>
<reference evidence="2" key="1">
    <citation type="submission" date="2022-07" db="EMBL/GenBank/DDBJ databases">
        <authorList>
            <person name="Trinca V."/>
            <person name="Uliana J.V.C."/>
            <person name="Torres T.T."/>
            <person name="Ward R.J."/>
            <person name="Monesi N."/>
        </authorList>
    </citation>
    <scope>NUCLEOTIDE SEQUENCE</scope>
    <source>
        <strain evidence="2">HSMRA1968</strain>
        <tissue evidence="2">Whole embryos</tissue>
    </source>
</reference>
<evidence type="ECO:0000256" key="1">
    <source>
        <dbReference type="SAM" id="SignalP"/>
    </source>
</evidence>
<protein>
    <submittedName>
        <fullName evidence="2">Uncharacterized protein</fullName>
    </submittedName>
</protein>
<evidence type="ECO:0000313" key="3">
    <source>
        <dbReference type="Proteomes" id="UP001151699"/>
    </source>
</evidence>
<organism evidence="2 3">
    <name type="scientific">Pseudolycoriella hygida</name>
    <dbReference type="NCBI Taxonomy" id="35572"/>
    <lineage>
        <taxon>Eukaryota</taxon>
        <taxon>Metazoa</taxon>
        <taxon>Ecdysozoa</taxon>
        <taxon>Arthropoda</taxon>
        <taxon>Hexapoda</taxon>
        <taxon>Insecta</taxon>
        <taxon>Pterygota</taxon>
        <taxon>Neoptera</taxon>
        <taxon>Endopterygota</taxon>
        <taxon>Diptera</taxon>
        <taxon>Nematocera</taxon>
        <taxon>Sciaroidea</taxon>
        <taxon>Sciaridae</taxon>
        <taxon>Pseudolycoriella</taxon>
    </lineage>
</organism>
<accession>A0A9Q0NGZ6</accession>
<dbReference type="Proteomes" id="UP001151699">
    <property type="component" value="Chromosome A"/>
</dbReference>
<proteinExistence type="predicted"/>
<dbReference type="AlphaFoldDB" id="A0A9Q0NGZ6"/>
<gene>
    <name evidence="2" type="ORF">Bhyg_04991</name>
</gene>
<name>A0A9Q0NGZ6_9DIPT</name>
<keyword evidence="3" id="KW-1185">Reference proteome</keyword>
<keyword evidence="1" id="KW-0732">Signal</keyword>
<evidence type="ECO:0000313" key="2">
    <source>
        <dbReference type="EMBL" id="KAJ6649752.1"/>
    </source>
</evidence>
<feature type="chain" id="PRO_5040280685" evidence="1">
    <location>
        <begin position="20"/>
        <end position="100"/>
    </location>
</feature>